<keyword evidence="5 8" id="KW-1133">Transmembrane helix</keyword>
<keyword evidence="4 8" id="KW-0812">Transmembrane</keyword>
<dbReference type="NCBIfam" id="NF005929">
    <property type="entry name" value="PRK07946.1"/>
    <property type="match status" value="1"/>
</dbReference>
<evidence type="ECO:0000256" key="8">
    <source>
        <dbReference type="SAM" id="Phobius"/>
    </source>
</evidence>
<gene>
    <name evidence="9" type="ORF">STHAL_19725</name>
</gene>
<evidence type="ECO:0000256" key="6">
    <source>
        <dbReference type="ARBA" id="ARBA00023136"/>
    </source>
</evidence>
<evidence type="ECO:0000256" key="1">
    <source>
        <dbReference type="ARBA" id="ARBA00004651"/>
    </source>
</evidence>
<accession>A0ABS6TTS0</accession>
<proteinExistence type="inferred from homology"/>
<dbReference type="EMBL" id="JAHUVW010000001">
    <property type="protein sequence ID" value="MBV7671680.1"/>
    <property type="molecule type" value="Genomic_DNA"/>
</dbReference>
<evidence type="ECO:0000313" key="9">
    <source>
        <dbReference type="EMBL" id="MBV7671680.1"/>
    </source>
</evidence>
<comment type="similarity">
    <text evidence="2">Belongs to the CPA3 antiporters (TC 2.A.63) subunit C family.</text>
</comment>
<evidence type="ECO:0000256" key="3">
    <source>
        <dbReference type="ARBA" id="ARBA00022475"/>
    </source>
</evidence>
<comment type="caution">
    <text evidence="9">The sequence shown here is derived from an EMBL/GenBank/DDBJ whole genome shotgun (WGS) entry which is preliminary data.</text>
</comment>
<feature type="transmembrane region" description="Helical" evidence="8">
    <location>
        <begin position="70"/>
        <end position="91"/>
    </location>
</feature>
<reference evidence="9 10" key="1">
    <citation type="submission" date="2021-07" db="EMBL/GenBank/DDBJ databases">
        <title>Sequencing Streptomyces halstedii LGO-A4 genome an citrus endophytic actinomycete.</title>
        <authorList>
            <person name="Samborskyy M."/>
            <person name="Scott N."/>
            <person name="Deglau R."/>
            <person name="Dickens S."/>
            <person name="Oliveira L.G."/>
        </authorList>
    </citation>
    <scope>NUCLEOTIDE SEQUENCE [LARGE SCALE GENOMIC DNA]</scope>
    <source>
        <strain evidence="9 10">LGO-A4</strain>
    </source>
</reference>
<keyword evidence="10" id="KW-1185">Reference proteome</keyword>
<dbReference type="Proteomes" id="UP000735541">
    <property type="component" value="Unassembled WGS sequence"/>
</dbReference>
<evidence type="ECO:0000313" key="10">
    <source>
        <dbReference type="Proteomes" id="UP000735541"/>
    </source>
</evidence>
<sequence>MTVSVSLLLTAVVLCAVGGVLMLTRPLTRILLGAVIASNGINLLVLSSTGRAGEAPLLYGVALGRVTDPLPQAIALTAIVITLATTAFLLAMAYRGHQLTGTDEVHDDLEDRRIVLRAEVRGEWAELREEYRAEPGRTSEDRERYREERGRLRARLRADRALQARGRDASGDLWHDILGADPEDYPDASPHGSRPPSGTEPADRDPGAPAHDTGADPSPPPSGAGGPGPEEPGGGATGPDDPGDEGSGPAGPGPEDGPGPDDGPGSGGPAGPGRPTGPTGPGGSPRPTGPDPSDSDRGAAG</sequence>
<feature type="region of interest" description="Disordered" evidence="7">
    <location>
        <begin position="172"/>
        <end position="301"/>
    </location>
</feature>
<name>A0ABS6TTS0_STRHA</name>
<evidence type="ECO:0000256" key="2">
    <source>
        <dbReference type="ARBA" id="ARBA00010388"/>
    </source>
</evidence>
<protein>
    <submittedName>
        <fullName evidence="9">Na(+)/H(+) antiporter subunit C</fullName>
    </submittedName>
</protein>
<keyword evidence="3" id="KW-1003">Cell membrane</keyword>
<comment type="subcellular location">
    <subcellularLocation>
        <location evidence="1">Cell membrane</location>
        <topology evidence="1">Multi-pass membrane protein</topology>
    </subcellularLocation>
</comment>
<evidence type="ECO:0000256" key="4">
    <source>
        <dbReference type="ARBA" id="ARBA00022692"/>
    </source>
</evidence>
<feature type="compositionally biased region" description="Gly residues" evidence="7">
    <location>
        <begin position="258"/>
        <end position="271"/>
    </location>
</feature>
<evidence type="ECO:0000256" key="5">
    <source>
        <dbReference type="ARBA" id="ARBA00022989"/>
    </source>
</evidence>
<dbReference type="PANTHER" id="PTHR34583:SF2">
    <property type="entry name" value="ANTIPORTER SUBUNIT MNHC2-RELATED"/>
    <property type="match status" value="1"/>
</dbReference>
<feature type="compositionally biased region" description="Gly residues" evidence="7">
    <location>
        <begin position="223"/>
        <end position="237"/>
    </location>
</feature>
<feature type="transmembrane region" description="Helical" evidence="8">
    <location>
        <begin position="30"/>
        <end position="50"/>
    </location>
</feature>
<feature type="transmembrane region" description="Helical" evidence="8">
    <location>
        <begin position="6"/>
        <end position="23"/>
    </location>
</feature>
<organism evidence="9 10">
    <name type="scientific">Streptomyces halstedii</name>
    <dbReference type="NCBI Taxonomy" id="1944"/>
    <lineage>
        <taxon>Bacteria</taxon>
        <taxon>Bacillati</taxon>
        <taxon>Actinomycetota</taxon>
        <taxon>Actinomycetes</taxon>
        <taxon>Kitasatosporales</taxon>
        <taxon>Streptomycetaceae</taxon>
        <taxon>Streptomyces</taxon>
    </lineage>
</organism>
<dbReference type="Gene3D" id="1.10.287.3510">
    <property type="match status" value="1"/>
</dbReference>
<dbReference type="InterPro" id="IPR039428">
    <property type="entry name" value="NUOK/Mnh_C1-like"/>
</dbReference>
<keyword evidence="6 8" id="KW-0472">Membrane</keyword>
<dbReference type="Pfam" id="PF00420">
    <property type="entry name" value="Oxidored_q2"/>
    <property type="match status" value="1"/>
</dbReference>
<dbReference type="PANTHER" id="PTHR34583">
    <property type="entry name" value="ANTIPORTER SUBUNIT MNHC2-RELATED"/>
    <property type="match status" value="1"/>
</dbReference>
<dbReference type="InterPro" id="IPR050601">
    <property type="entry name" value="CPA3_antiporter_subunitC"/>
</dbReference>
<evidence type="ECO:0000256" key="7">
    <source>
        <dbReference type="SAM" id="MobiDB-lite"/>
    </source>
</evidence>